<keyword evidence="3" id="KW-1185">Reference proteome</keyword>
<organism evidence="2 3">
    <name type="scientific">Vairimorpha necatrix</name>
    <dbReference type="NCBI Taxonomy" id="6039"/>
    <lineage>
        <taxon>Eukaryota</taxon>
        <taxon>Fungi</taxon>
        <taxon>Fungi incertae sedis</taxon>
        <taxon>Microsporidia</taxon>
        <taxon>Nosematidae</taxon>
        <taxon>Vairimorpha</taxon>
    </lineage>
</organism>
<keyword evidence="1" id="KW-0812">Transmembrane</keyword>
<dbReference type="EMBL" id="CP142728">
    <property type="protein sequence ID" value="WUR02875.1"/>
    <property type="molecule type" value="Genomic_DNA"/>
</dbReference>
<sequence length="171" mass="19786">MMNIDNSDVNQSLKDENFGSTKWDTAVLNIKKYNNFKTKNQTFDKVKEKENNIYNKIYIREHEANIKKPSLKFNIVENDKIESSPFEINNVSYNHELKNVDDLDDANIDSESGNESNLSDKTLLPDGGRGHFCFNDSSKLGISMWLILYYIMILCIGIYMSIFCGDIYIKK</sequence>
<dbReference type="AlphaFoldDB" id="A0AAX4JAA7"/>
<evidence type="ECO:0000313" key="3">
    <source>
        <dbReference type="Proteomes" id="UP001334084"/>
    </source>
</evidence>
<gene>
    <name evidence="2" type="ORF">VNE69_03096</name>
</gene>
<reference evidence="2" key="1">
    <citation type="journal article" date="2024" name="BMC Genomics">
        <title>Functional annotation of a divergent genome using sequence and structure-based similarity.</title>
        <authorList>
            <person name="Svedberg D."/>
            <person name="Winiger R.R."/>
            <person name="Berg A."/>
            <person name="Sharma H."/>
            <person name="Tellgren-Roth C."/>
            <person name="Debrunner-Vossbrinck B.A."/>
            <person name="Vossbrinck C.R."/>
            <person name="Barandun J."/>
        </authorList>
    </citation>
    <scope>NUCLEOTIDE SEQUENCE</scope>
    <source>
        <strain evidence="2">Illinois isolate</strain>
    </source>
</reference>
<dbReference type="RefSeq" id="XP_065329020.1">
    <property type="nucleotide sequence ID" value="XM_065472948.1"/>
</dbReference>
<evidence type="ECO:0000313" key="2">
    <source>
        <dbReference type="EMBL" id="WUR02875.1"/>
    </source>
</evidence>
<protein>
    <submittedName>
        <fullName evidence="2">Membrane protein</fullName>
    </submittedName>
</protein>
<feature type="transmembrane region" description="Helical" evidence="1">
    <location>
        <begin position="142"/>
        <end position="169"/>
    </location>
</feature>
<name>A0AAX4JAA7_9MICR</name>
<keyword evidence="1" id="KW-0472">Membrane</keyword>
<dbReference type="KEGG" id="vnx:VNE69_03096"/>
<dbReference type="Proteomes" id="UP001334084">
    <property type="component" value="Chromosome 3"/>
</dbReference>
<accession>A0AAX4JAA7</accession>
<evidence type="ECO:0000256" key="1">
    <source>
        <dbReference type="SAM" id="Phobius"/>
    </source>
</evidence>
<proteinExistence type="predicted"/>
<keyword evidence="1" id="KW-1133">Transmembrane helix</keyword>
<dbReference type="GeneID" id="90540692"/>